<name>A0A2S9JNE1_9SPHI</name>
<proteinExistence type="predicted"/>
<evidence type="ECO:0000313" key="3">
    <source>
        <dbReference type="Proteomes" id="UP000238642"/>
    </source>
</evidence>
<dbReference type="Gene3D" id="2.40.128.20">
    <property type="match status" value="1"/>
</dbReference>
<feature type="domain" description="MoaF-like" evidence="1">
    <location>
        <begin position="40"/>
        <end position="125"/>
    </location>
</feature>
<dbReference type="EMBL" id="PVBS01000002">
    <property type="protein sequence ID" value="PRD54663.1"/>
    <property type="molecule type" value="Genomic_DNA"/>
</dbReference>
<dbReference type="RefSeq" id="WP_105726874.1">
    <property type="nucleotide sequence ID" value="NZ_PVBS01000002.1"/>
</dbReference>
<dbReference type="InterPro" id="IPR053892">
    <property type="entry name" value="MoaF-like"/>
</dbReference>
<evidence type="ECO:0000313" key="2">
    <source>
        <dbReference type="EMBL" id="PRD54663.1"/>
    </source>
</evidence>
<evidence type="ECO:0000259" key="1">
    <source>
        <dbReference type="Pfam" id="PF22036"/>
    </source>
</evidence>
<keyword evidence="3" id="KW-1185">Reference proteome</keyword>
<dbReference type="Proteomes" id="UP000238642">
    <property type="component" value="Unassembled WGS sequence"/>
</dbReference>
<dbReference type="PROSITE" id="PS51257">
    <property type="entry name" value="PROKAR_LIPOPROTEIN"/>
    <property type="match status" value="1"/>
</dbReference>
<dbReference type="OrthoDB" id="765051at2"/>
<reference evidence="2 3" key="1">
    <citation type="submission" date="2018-02" db="EMBL/GenBank/DDBJ databases">
        <title>The draft genome of Sphingobacterium gobiense H7.</title>
        <authorList>
            <person name="Li L."/>
            <person name="Liu L."/>
            <person name="Zhang X."/>
            <person name="Wang T."/>
            <person name="Liang L."/>
        </authorList>
    </citation>
    <scope>NUCLEOTIDE SEQUENCE [LARGE SCALE GENOMIC DNA]</scope>
    <source>
        <strain evidence="2 3">ACCC 05757</strain>
    </source>
</reference>
<sequence>MKTQLLIVSTVIIALGACAGKTNKVDATSEVNDSVDYQLIGKKARLTYPTLSAEVTYIDDSTLHWSQTDTENNHTEGTETISYKQLNNHQFFLSWIEADGYTVSQVIDLETKKVTAYLSYHDEKSKRGKRAADFVEGTVEIIE</sequence>
<comment type="caution">
    <text evidence="2">The sequence shown here is derived from an EMBL/GenBank/DDBJ whole genome shotgun (WGS) entry which is preliminary data.</text>
</comment>
<accession>A0A2S9JNE1</accession>
<dbReference type="AlphaFoldDB" id="A0A2S9JNE1"/>
<dbReference type="Pfam" id="PF22036">
    <property type="entry name" value="MoaF_like"/>
    <property type="match status" value="1"/>
</dbReference>
<gene>
    <name evidence="2" type="ORF">C5749_14600</name>
</gene>
<organism evidence="2 3">
    <name type="scientific">Sphingobacterium gobiense</name>
    <dbReference type="NCBI Taxonomy" id="1382456"/>
    <lineage>
        <taxon>Bacteria</taxon>
        <taxon>Pseudomonadati</taxon>
        <taxon>Bacteroidota</taxon>
        <taxon>Sphingobacteriia</taxon>
        <taxon>Sphingobacteriales</taxon>
        <taxon>Sphingobacteriaceae</taxon>
        <taxon>Sphingobacterium</taxon>
    </lineage>
</organism>
<protein>
    <recommendedName>
        <fullName evidence="1">MoaF-like domain-containing protein</fullName>
    </recommendedName>
</protein>
<dbReference type="InterPro" id="IPR012674">
    <property type="entry name" value="Calycin"/>
</dbReference>